<gene>
    <name evidence="1" type="ORF">H8R23_03785</name>
</gene>
<evidence type="ECO:0000313" key="2">
    <source>
        <dbReference type="Proteomes" id="UP000629963"/>
    </source>
</evidence>
<comment type="caution">
    <text evidence="1">The sequence shown here is derived from an EMBL/GenBank/DDBJ whole genome shotgun (WGS) entry which is preliminary data.</text>
</comment>
<sequence>MKILFLSISLFLGCNAFSQTHQLVQHDGSIQEVNFIKQEQNLVIYSHPESQEQKSISVHAVAVVKDLKSSEKQNISTKNQINSKEDYLKVVILNDKDEAAGLKVAEEFKGQLNKTKGISVWEQLENTKRALKYRAAEKGYPFVAITKKSNGNYEATAYTY</sequence>
<dbReference type="Proteomes" id="UP000629963">
    <property type="component" value="Unassembled WGS sequence"/>
</dbReference>
<accession>A0ABR7J502</accession>
<dbReference type="EMBL" id="JACRUJ010000001">
    <property type="protein sequence ID" value="MBC5840516.1"/>
    <property type="molecule type" value="Genomic_DNA"/>
</dbReference>
<keyword evidence="2" id="KW-1185">Reference proteome</keyword>
<name>A0ABR7J502_9FLAO</name>
<proteinExistence type="predicted"/>
<reference evidence="1 2" key="1">
    <citation type="submission" date="2020-08" db="EMBL/GenBank/DDBJ databases">
        <title>Description of novel Flavobacterium F-380 isolate.</title>
        <authorList>
            <person name="Saticioglu I.B."/>
            <person name="Duman M."/>
            <person name="Altun S."/>
        </authorList>
    </citation>
    <scope>NUCLEOTIDE SEQUENCE [LARGE SCALE GENOMIC DNA]</scope>
    <source>
        <strain evidence="1 2">F-380</strain>
    </source>
</reference>
<evidence type="ECO:0000313" key="1">
    <source>
        <dbReference type="EMBL" id="MBC5840516.1"/>
    </source>
</evidence>
<dbReference type="RefSeq" id="WP_187009084.1">
    <property type="nucleotide sequence ID" value="NZ_JACRUI010000001.1"/>
</dbReference>
<protein>
    <recommendedName>
        <fullName evidence="3">Lipoprotein</fullName>
    </recommendedName>
</protein>
<evidence type="ECO:0008006" key="3">
    <source>
        <dbReference type="Google" id="ProtNLM"/>
    </source>
</evidence>
<organism evidence="1 2">
    <name type="scientific">Flavobacterium kayseriense</name>
    <dbReference type="NCBI Taxonomy" id="2764714"/>
    <lineage>
        <taxon>Bacteria</taxon>
        <taxon>Pseudomonadati</taxon>
        <taxon>Bacteroidota</taxon>
        <taxon>Flavobacteriia</taxon>
        <taxon>Flavobacteriales</taxon>
        <taxon>Flavobacteriaceae</taxon>
        <taxon>Flavobacterium</taxon>
    </lineage>
</organism>